<dbReference type="InterPro" id="IPR032783">
    <property type="entry name" value="AraC_lig"/>
</dbReference>
<dbReference type="InterPro" id="IPR018060">
    <property type="entry name" value="HTH_AraC"/>
</dbReference>
<dbReference type="InterPro" id="IPR018062">
    <property type="entry name" value="HTH_AraC-typ_CS"/>
</dbReference>
<evidence type="ECO:0000256" key="2">
    <source>
        <dbReference type="ARBA" id="ARBA00023125"/>
    </source>
</evidence>
<dbReference type="PROSITE" id="PS00041">
    <property type="entry name" value="HTH_ARAC_FAMILY_1"/>
    <property type="match status" value="1"/>
</dbReference>
<dbReference type="EMBL" id="SODP01000001">
    <property type="protein sequence ID" value="TDW76409.1"/>
    <property type="molecule type" value="Genomic_DNA"/>
</dbReference>
<dbReference type="InterPro" id="IPR020449">
    <property type="entry name" value="Tscrpt_reg_AraC-type_HTH"/>
</dbReference>
<proteinExistence type="predicted"/>
<dbReference type="Pfam" id="PF12852">
    <property type="entry name" value="Cupin_6"/>
    <property type="match status" value="1"/>
</dbReference>
<dbReference type="RefSeq" id="WP_134099338.1">
    <property type="nucleotide sequence ID" value="NZ_SODP01000001.1"/>
</dbReference>
<dbReference type="OrthoDB" id="241790at2"/>
<evidence type="ECO:0000256" key="3">
    <source>
        <dbReference type="ARBA" id="ARBA00023163"/>
    </source>
</evidence>
<dbReference type="GO" id="GO:0003700">
    <property type="term" value="F:DNA-binding transcription factor activity"/>
    <property type="evidence" value="ECO:0007669"/>
    <property type="project" value="InterPro"/>
</dbReference>
<dbReference type="PANTHER" id="PTHR46796">
    <property type="entry name" value="HTH-TYPE TRANSCRIPTIONAL ACTIVATOR RHAS-RELATED"/>
    <property type="match status" value="1"/>
</dbReference>
<dbReference type="PRINTS" id="PR00032">
    <property type="entry name" value="HTHARAC"/>
</dbReference>
<dbReference type="PROSITE" id="PS01124">
    <property type="entry name" value="HTH_ARAC_FAMILY_2"/>
    <property type="match status" value="1"/>
</dbReference>
<reference evidence="5 6" key="1">
    <citation type="submission" date="2019-03" db="EMBL/GenBank/DDBJ databases">
        <title>Genomic Encyclopedia of Type Strains, Phase III (KMG-III): the genomes of soil and plant-associated and newly described type strains.</title>
        <authorList>
            <person name="Whitman W."/>
        </authorList>
    </citation>
    <scope>NUCLEOTIDE SEQUENCE [LARGE SCALE GENOMIC DNA]</scope>
    <source>
        <strain evidence="5 6">VKM Ac-2573</strain>
    </source>
</reference>
<evidence type="ECO:0000256" key="1">
    <source>
        <dbReference type="ARBA" id="ARBA00023015"/>
    </source>
</evidence>
<dbReference type="InterPro" id="IPR009057">
    <property type="entry name" value="Homeodomain-like_sf"/>
</dbReference>
<dbReference type="Gene3D" id="1.10.10.60">
    <property type="entry name" value="Homeodomain-like"/>
    <property type="match status" value="2"/>
</dbReference>
<name>A0A4R8CIX3_9ACTN</name>
<dbReference type="SUPFAM" id="SSF46689">
    <property type="entry name" value="Homeodomain-like"/>
    <property type="match status" value="2"/>
</dbReference>
<dbReference type="PANTHER" id="PTHR46796:SF7">
    <property type="entry name" value="ARAC FAMILY TRANSCRIPTIONAL REGULATOR"/>
    <property type="match status" value="1"/>
</dbReference>
<dbReference type="GO" id="GO:0043565">
    <property type="term" value="F:sequence-specific DNA binding"/>
    <property type="evidence" value="ECO:0007669"/>
    <property type="project" value="InterPro"/>
</dbReference>
<dbReference type="InterPro" id="IPR050204">
    <property type="entry name" value="AraC_XylS_family_regulators"/>
</dbReference>
<keyword evidence="3" id="KW-0804">Transcription</keyword>
<evidence type="ECO:0000313" key="5">
    <source>
        <dbReference type="EMBL" id="TDW76409.1"/>
    </source>
</evidence>
<dbReference type="Proteomes" id="UP000295146">
    <property type="component" value="Unassembled WGS sequence"/>
</dbReference>
<dbReference type="AlphaFoldDB" id="A0A4R8CIX3"/>
<keyword evidence="1" id="KW-0805">Transcription regulation</keyword>
<comment type="caution">
    <text evidence="5">The sequence shown here is derived from an EMBL/GenBank/DDBJ whole genome shotgun (WGS) entry which is preliminary data.</text>
</comment>
<evidence type="ECO:0000259" key="4">
    <source>
        <dbReference type="PROSITE" id="PS01124"/>
    </source>
</evidence>
<gene>
    <name evidence="5" type="ORF">EV653_1560</name>
</gene>
<protein>
    <submittedName>
        <fullName evidence="5">AraC-like DNA-binding protein</fullName>
    </submittedName>
</protein>
<organism evidence="5 6">
    <name type="scientific">Kribbella pratensis</name>
    <dbReference type="NCBI Taxonomy" id="2512112"/>
    <lineage>
        <taxon>Bacteria</taxon>
        <taxon>Bacillati</taxon>
        <taxon>Actinomycetota</taxon>
        <taxon>Actinomycetes</taxon>
        <taxon>Propionibacteriales</taxon>
        <taxon>Kribbellaceae</taxon>
        <taxon>Kribbella</taxon>
    </lineage>
</organism>
<dbReference type="SMART" id="SM00342">
    <property type="entry name" value="HTH_ARAC"/>
    <property type="match status" value="1"/>
</dbReference>
<dbReference type="Pfam" id="PF12833">
    <property type="entry name" value="HTH_18"/>
    <property type="match status" value="1"/>
</dbReference>
<accession>A0A4R8CIX3</accession>
<keyword evidence="6" id="KW-1185">Reference proteome</keyword>
<evidence type="ECO:0000313" key="6">
    <source>
        <dbReference type="Proteomes" id="UP000295146"/>
    </source>
</evidence>
<feature type="domain" description="HTH araC/xylS-type" evidence="4">
    <location>
        <begin position="199"/>
        <end position="297"/>
    </location>
</feature>
<keyword evidence="2 5" id="KW-0238">DNA-binding</keyword>
<sequence>MVDDQLSEVFELVEVRGLVSGGFTVSGRWVSRADLVESFKFVAMVSGRARLSTDGIDAPIELLPGDVAILNNRSRMELAGGTGDGPVREVVPVETGLSLASTANDVILGGRIDLNEAGRLLLLEALPPVAHVRASPTTGANLRGSIHRLFDEVAGNRICSAFAIRQHAQLMLLEVLRAYVEQADLPPGWLRVLTDERLRPALTLMHSQPDKLWGLNELAQATAMSRTSFAERFRDVAGMPPRAYLNRWRMMLAQRALRDADVSVGSLATELGYASESAFSTAFKREVGESPLRYRYRVRDQALSS</sequence>